<gene>
    <name evidence="1" type="ORF">CSUI_009133</name>
</gene>
<proteinExistence type="predicted"/>
<evidence type="ECO:0000313" key="1">
    <source>
        <dbReference type="EMBL" id="PHJ17048.1"/>
    </source>
</evidence>
<organism evidence="1 2">
    <name type="scientific">Cystoisospora suis</name>
    <dbReference type="NCBI Taxonomy" id="483139"/>
    <lineage>
        <taxon>Eukaryota</taxon>
        <taxon>Sar</taxon>
        <taxon>Alveolata</taxon>
        <taxon>Apicomplexa</taxon>
        <taxon>Conoidasida</taxon>
        <taxon>Coccidia</taxon>
        <taxon>Eucoccidiorida</taxon>
        <taxon>Eimeriorina</taxon>
        <taxon>Sarcocystidae</taxon>
        <taxon>Cystoisospora</taxon>
    </lineage>
</organism>
<sequence length="81" mass="8182">MSGVSIISSLASHSVFGERGNESLVVSSAGTGTFKYPVKRDSCGYGLYAGPRGSCRSSVGAAPATLPCAEVRGRLLSGSGR</sequence>
<dbReference type="GeneID" id="94432463"/>
<dbReference type="Proteomes" id="UP000221165">
    <property type="component" value="Unassembled WGS sequence"/>
</dbReference>
<dbReference type="EMBL" id="MIGC01005318">
    <property type="protein sequence ID" value="PHJ17048.1"/>
    <property type="molecule type" value="Genomic_DNA"/>
</dbReference>
<protein>
    <submittedName>
        <fullName evidence="1">Uncharacterized protein</fullName>
    </submittedName>
</protein>
<evidence type="ECO:0000313" key="2">
    <source>
        <dbReference type="Proteomes" id="UP000221165"/>
    </source>
</evidence>
<name>A0A2C6KK84_9APIC</name>
<accession>A0A2C6KK84</accession>
<dbReference type="VEuPathDB" id="ToxoDB:CSUI_009133"/>
<comment type="caution">
    <text evidence="1">The sequence shown here is derived from an EMBL/GenBank/DDBJ whole genome shotgun (WGS) entry which is preliminary data.</text>
</comment>
<reference evidence="1 2" key="1">
    <citation type="journal article" date="2017" name="Int. J. Parasitol.">
        <title>The genome of the protozoan parasite Cystoisospora suis and a reverse vaccinology approach to identify vaccine candidates.</title>
        <authorList>
            <person name="Palmieri N."/>
            <person name="Shrestha A."/>
            <person name="Ruttkowski B."/>
            <person name="Beck T."/>
            <person name="Vogl C."/>
            <person name="Tomley F."/>
            <person name="Blake D.P."/>
            <person name="Joachim A."/>
        </authorList>
    </citation>
    <scope>NUCLEOTIDE SEQUENCE [LARGE SCALE GENOMIC DNA]</scope>
    <source>
        <strain evidence="1 2">Wien I</strain>
    </source>
</reference>
<dbReference type="AlphaFoldDB" id="A0A2C6KK84"/>
<dbReference type="RefSeq" id="XP_067918773.1">
    <property type="nucleotide sequence ID" value="XM_068069252.1"/>
</dbReference>
<keyword evidence="2" id="KW-1185">Reference proteome</keyword>